<evidence type="ECO:0000256" key="5">
    <source>
        <dbReference type="SAM" id="Phobius"/>
    </source>
</evidence>
<name>A0A6J5VTN7_PRUAR</name>
<dbReference type="GO" id="GO:0005886">
    <property type="term" value="C:plasma membrane"/>
    <property type="evidence" value="ECO:0007669"/>
    <property type="project" value="TreeGrafter"/>
</dbReference>
<keyword evidence="4" id="KW-0460">Magnesium</keyword>
<reference evidence="10" key="1">
    <citation type="journal article" date="2020" name="Genome Biol.">
        <title>Gamete binning: chromosome-level and haplotype-resolved genome assembly enabled by high-throughput single-cell sequencing of gamete genomes.</title>
        <authorList>
            <person name="Campoy J.A."/>
            <person name="Sun H."/>
            <person name="Goel M."/>
            <person name="Jiao W.-B."/>
            <person name="Folz-Donahue K."/>
            <person name="Wang N."/>
            <person name="Rubio M."/>
            <person name="Liu C."/>
            <person name="Kukat C."/>
            <person name="Ruiz D."/>
            <person name="Huettel B."/>
            <person name="Schneeberger K."/>
        </authorList>
    </citation>
    <scope>NUCLEOTIDE SEQUENCE [LARGE SCALE GENOMIC DNA]</scope>
    <source>
        <strain evidence="10">cv. Rojo Pasion</strain>
    </source>
</reference>
<protein>
    <recommendedName>
        <fullName evidence="11">Cation-transporting P-type ATPase N-terminal domain-containing protein</fullName>
    </recommendedName>
</protein>
<dbReference type="GO" id="GO:0012505">
    <property type="term" value="C:endomembrane system"/>
    <property type="evidence" value="ECO:0007669"/>
    <property type="project" value="UniProtKB-SubCell"/>
</dbReference>
<keyword evidence="5" id="KW-1133">Transmembrane helix</keyword>
<dbReference type="InterPro" id="IPR008250">
    <property type="entry name" value="ATPase_P-typ_transduc_dom_A_sf"/>
</dbReference>
<dbReference type="Gene3D" id="2.70.150.10">
    <property type="entry name" value="Calcium-transporting ATPase, cytoplasmic transduction domain A"/>
    <property type="match status" value="1"/>
</dbReference>
<dbReference type="SUPFAM" id="SSF81665">
    <property type="entry name" value="Calcium ATPase, transmembrane domain M"/>
    <property type="match status" value="1"/>
</dbReference>
<evidence type="ECO:0000256" key="2">
    <source>
        <dbReference type="ARBA" id="ARBA00022723"/>
    </source>
</evidence>
<keyword evidence="5" id="KW-0812">Transmembrane</keyword>
<dbReference type="Gene3D" id="1.20.5.170">
    <property type="match status" value="1"/>
</dbReference>
<dbReference type="Pfam" id="PF00690">
    <property type="entry name" value="Cation_ATPase_N"/>
    <property type="match status" value="1"/>
</dbReference>
<evidence type="ECO:0000259" key="8">
    <source>
        <dbReference type="Pfam" id="PF00690"/>
    </source>
</evidence>
<dbReference type="PANTHER" id="PTHR24093">
    <property type="entry name" value="CATION TRANSPORTING ATPASE"/>
    <property type="match status" value="1"/>
</dbReference>
<dbReference type="SUPFAM" id="SSF81653">
    <property type="entry name" value="Calcium ATPase, transduction domain A"/>
    <property type="match status" value="1"/>
</dbReference>
<dbReference type="OrthoDB" id="3352408at2759"/>
<dbReference type="GO" id="GO:0005388">
    <property type="term" value="F:P-type calcium transporter activity"/>
    <property type="evidence" value="ECO:0007669"/>
    <property type="project" value="TreeGrafter"/>
</dbReference>
<feature type="domain" description="Cation-transporting P-type ATPase C-terminal" evidence="7">
    <location>
        <begin position="510"/>
        <end position="672"/>
    </location>
</feature>
<dbReference type="GO" id="GO:0046872">
    <property type="term" value="F:metal ion binding"/>
    <property type="evidence" value="ECO:0007669"/>
    <property type="project" value="UniProtKB-KW"/>
</dbReference>
<feature type="domain" description="Cation-transporting P-type ATPase N-terminal" evidence="8">
    <location>
        <begin position="132"/>
        <end position="197"/>
    </location>
</feature>
<keyword evidence="10" id="KW-1185">Reference proteome</keyword>
<feature type="transmembrane region" description="Helical" evidence="5">
    <location>
        <begin position="629"/>
        <end position="650"/>
    </location>
</feature>
<dbReference type="InterPro" id="IPR023298">
    <property type="entry name" value="ATPase_P-typ_TM_dom_sf"/>
</dbReference>
<feature type="transmembrane region" description="Helical" evidence="5">
    <location>
        <begin position="379"/>
        <end position="397"/>
    </location>
</feature>
<feature type="transmembrane region" description="Helical" evidence="5">
    <location>
        <begin position="424"/>
        <end position="449"/>
    </location>
</feature>
<evidence type="ECO:0008006" key="11">
    <source>
        <dbReference type="Google" id="ProtNLM"/>
    </source>
</evidence>
<dbReference type="PANTHER" id="PTHR24093:SF369">
    <property type="entry name" value="CALCIUM-TRANSPORTING ATPASE"/>
    <property type="match status" value="1"/>
</dbReference>
<evidence type="ECO:0000313" key="9">
    <source>
        <dbReference type="EMBL" id="CAB4292659.1"/>
    </source>
</evidence>
<accession>A0A6J5VTN7</accession>
<dbReference type="AlphaFoldDB" id="A0A6J5VTN7"/>
<evidence type="ECO:0000259" key="7">
    <source>
        <dbReference type="Pfam" id="PF00689"/>
    </source>
</evidence>
<dbReference type="EMBL" id="CAEKKB010000001">
    <property type="protein sequence ID" value="CAB4292659.1"/>
    <property type="molecule type" value="Genomic_DNA"/>
</dbReference>
<organism evidence="9 10">
    <name type="scientific">Prunus armeniaca</name>
    <name type="common">Apricot</name>
    <name type="synonym">Armeniaca vulgaris</name>
    <dbReference type="NCBI Taxonomy" id="36596"/>
    <lineage>
        <taxon>Eukaryota</taxon>
        <taxon>Viridiplantae</taxon>
        <taxon>Streptophyta</taxon>
        <taxon>Embryophyta</taxon>
        <taxon>Tracheophyta</taxon>
        <taxon>Spermatophyta</taxon>
        <taxon>Magnoliopsida</taxon>
        <taxon>eudicotyledons</taxon>
        <taxon>Gunneridae</taxon>
        <taxon>Pentapetalae</taxon>
        <taxon>rosids</taxon>
        <taxon>fabids</taxon>
        <taxon>Rosales</taxon>
        <taxon>Rosaceae</taxon>
        <taxon>Amygdaloideae</taxon>
        <taxon>Amygdaleae</taxon>
        <taxon>Prunus</taxon>
    </lineage>
</organism>
<dbReference type="Proteomes" id="UP000507245">
    <property type="component" value="Unassembled WGS sequence"/>
</dbReference>
<feature type="transmembrane region" description="Helical" evidence="5">
    <location>
        <begin position="559"/>
        <end position="577"/>
    </location>
</feature>
<dbReference type="InterPro" id="IPR059000">
    <property type="entry name" value="ATPase_P-type_domA"/>
</dbReference>
<evidence type="ECO:0000313" key="10">
    <source>
        <dbReference type="Proteomes" id="UP000507245"/>
    </source>
</evidence>
<dbReference type="Pfam" id="PF00689">
    <property type="entry name" value="Cation_ATPase_C"/>
    <property type="match status" value="1"/>
</dbReference>
<keyword evidence="2" id="KW-0479">Metal-binding</keyword>
<feature type="domain" description="P-type ATPase A" evidence="6">
    <location>
        <begin position="263"/>
        <end position="349"/>
    </location>
</feature>
<dbReference type="Gene3D" id="1.20.1110.10">
    <property type="entry name" value="Calcium-transporting ATPase, transmembrane domain"/>
    <property type="match status" value="1"/>
</dbReference>
<sequence>MEMNSFSQENNDLEAGTRDIAVQSISRWRRAAVVLFAYRRFLQIVCFKKEGEKEQASSKVHVHAAVQAELAFEIETGEEVIGRTSLRPTSTTGDFGIGREELDALTKNDDVGSLEQYGGASPTHNTIFYLMIEKLESELKTNLKDGINGEDADVLKRKRDFGANTHTPEKSTSFLTCLWEACHQDISLIIFIVVAVASSVMGLATKVRLDRPYFQGTRFGYWEEGGNVAAVVMVNIIVKATCKYKPISDPSNVREEGRNMYLKVVRGGKQFEVSICDIVVGDVIPLNIGDQVPAYGILITARSLSIDTSRVNGANNIVSLHASSGASRLKPGWKIADGSGTMLVTSVGICTKSELSQDIGNKTTLEEVLNVVSTSIGNVGLAVAFIAVMVVSLRWFTGYNLDGSPKFIGIKTKPRDVIQEVNQIIIIAITIAVVAVPQGLPLAVTLTIVSATKRMVADNAFVCDIAYRNEASKWRRFVHANIITFMQLQLTINVVALTTNFTVAVFDGHFPLNAVQLLWVNLLIVPQSLVTKPPVDELMPGLLIEPGQPLKRYIKWKRLVFQGVYQIVAILIINFQGRSLLKSYTRGHAIKVKNTMIFNTFVVCQIINKLEARKKGILSNPKKWITSNYLFMGIAGTILISQFIIIEFLGKAFSTVALNLKEWQFSLTFGFPETCLHTRTSKAVQLIQDLELLMGITWSCYEESKASKGQIPYN</sequence>
<evidence type="ECO:0000256" key="3">
    <source>
        <dbReference type="ARBA" id="ARBA00022837"/>
    </source>
</evidence>
<dbReference type="InterPro" id="IPR004014">
    <property type="entry name" value="ATPase_P-typ_cation-transptr_N"/>
</dbReference>
<keyword evidence="3" id="KW-0106">Calcium</keyword>
<evidence type="ECO:0000259" key="6">
    <source>
        <dbReference type="Pfam" id="PF00122"/>
    </source>
</evidence>
<proteinExistence type="predicted"/>
<comment type="subcellular location">
    <subcellularLocation>
        <location evidence="1">Endomembrane system</location>
        <topology evidence="1">Multi-pass membrane protein</topology>
    </subcellularLocation>
</comment>
<keyword evidence="5" id="KW-0472">Membrane</keyword>
<dbReference type="InterPro" id="IPR006068">
    <property type="entry name" value="ATPase_P-typ_cation-transptr_C"/>
</dbReference>
<gene>
    <name evidence="9" type="ORF">ORAREDHAP_LOCUS1137</name>
</gene>
<dbReference type="Pfam" id="PF00122">
    <property type="entry name" value="E1-E2_ATPase"/>
    <property type="match status" value="1"/>
</dbReference>
<evidence type="ECO:0000256" key="4">
    <source>
        <dbReference type="ARBA" id="ARBA00022842"/>
    </source>
</evidence>
<feature type="transmembrane region" description="Helical" evidence="5">
    <location>
        <begin position="186"/>
        <end position="204"/>
    </location>
</feature>
<evidence type="ECO:0000256" key="1">
    <source>
        <dbReference type="ARBA" id="ARBA00004127"/>
    </source>
</evidence>